<sequence>MSERHTPHRNRGAVLVMVLVVCLWDMLLPTEGYSVTHEVRTGTCEVVALHRCCNKNKIEERSQTVKCSCFPGQVAGTTRAAPSCVDASIVEQKWDGAALLATKSKPPRFLLTKNNSGNTMDYTVGFR</sequence>
<dbReference type="GO" id="GO:0048018">
    <property type="term" value="F:receptor ligand activity"/>
    <property type="evidence" value="ECO:0007669"/>
    <property type="project" value="TreeGrafter"/>
</dbReference>
<feature type="chain" id="PRO_5043584506" evidence="3">
    <location>
        <begin position="33"/>
        <end position="127"/>
    </location>
</feature>
<protein>
    <submittedName>
        <fullName evidence="4">Uncharacterized protein</fullName>
    </submittedName>
</protein>
<dbReference type="InterPro" id="IPR020350">
    <property type="entry name" value="Chemokine-like_TAFA"/>
</dbReference>
<dbReference type="AlphaFoldDB" id="A0AAV2ITM8"/>
<evidence type="ECO:0000256" key="3">
    <source>
        <dbReference type="SAM" id="SignalP"/>
    </source>
</evidence>
<evidence type="ECO:0000256" key="2">
    <source>
        <dbReference type="ARBA" id="ARBA00022729"/>
    </source>
</evidence>
<dbReference type="Pfam" id="PF12020">
    <property type="entry name" value="TAFA"/>
    <property type="match status" value="1"/>
</dbReference>
<dbReference type="InterPro" id="IPR051743">
    <property type="entry name" value="TAFA_chemokine-like"/>
</dbReference>
<dbReference type="PANTHER" id="PTHR31770">
    <property type="entry name" value="CHEMOKINE-LIKE PROTEIN TAFA FAMILY MEMBER"/>
    <property type="match status" value="1"/>
</dbReference>
<evidence type="ECO:0000256" key="1">
    <source>
        <dbReference type="ARBA" id="ARBA00006101"/>
    </source>
</evidence>
<accession>A0AAV2ITM8</accession>
<dbReference type="GO" id="GO:0005615">
    <property type="term" value="C:extracellular space"/>
    <property type="evidence" value="ECO:0007669"/>
    <property type="project" value="TreeGrafter"/>
</dbReference>
<dbReference type="EMBL" id="OZ035823">
    <property type="protein sequence ID" value="CAL1568604.1"/>
    <property type="molecule type" value="Genomic_DNA"/>
</dbReference>
<keyword evidence="5" id="KW-1185">Reference proteome</keyword>
<gene>
    <name evidence="4" type="ORF">KC01_LOCUS1186</name>
</gene>
<dbReference type="PANTHER" id="PTHR31770:SF1">
    <property type="entry name" value="CHEMOKINE-LIKE PROTEIN TAFA-2"/>
    <property type="match status" value="1"/>
</dbReference>
<proteinExistence type="inferred from homology"/>
<comment type="similarity">
    <text evidence="1">Belongs to the TAFA family.</text>
</comment>
<feature type="signal peptide" evidence="3">
    <location>
        <begin position="1"/>
        <end position="32"/>
    </location>
</feature>
<evidence type="ECO:0000313" key="4">
    <source>
        <dbReference type="EMBL" id="CAL1568604.1"/>
    </source>
</evidence>
<keyword evidence="2 3" id="KW-0732">Signal</keyword>
<organism evidence="4 5">
    <name type="scientific">Knipowitschia caucasica</name>
    <name type="common">Caucasian dwarf goby</name>
    <name type="synonym">Pomatoschistus caucasicus</name>
    <dbReference type="NCBI Taxonomy" id="637954"/>
    <lineage>
        <taxon>Eukaryota</taxon>
        <taxon>Metazoa</taxon>
        <taxon>Chordata</taxon>
        <taxon>Craniata</taxon>
        <taxon>Vertebrata</taxon>
        <taxon>Euteleostomi</taxon>
        <taxon>Actinopterygii</taxon>
        <taxon>Neopterygii</taxon>
        <taxon>Teleostei</taxon>
        <taxon>Neoteleostei</taxon>
        <taxon>Acanthomorphata</taxon>
        <taxon>Gobiaria</taxon>
        <taxon>Gobiiformes</taxon>
        <taxon>Gobioidei</taxon>
        <taxon>Gobiidae</taxon>
        <taxon>Gobiinae</taxon>
        <taxon>Knipowitschia</taxon>
    </lineage>
</organism>
<evidence type="ECO:0000313" key="5">
    <source>
        <dbReference type="Proteomes" id="UP001497482"/>
    </source>
</evidence>
<dbReference type="Proteomes" id="UP001497482">
    <property type="component" value="Chromosome 1"/>
</dbReference>
<name>A0AAV2ITM8_KNICA</name>
<reference evidence="4 5" key="1">
    <citation type="submission" date="2024-04" db="EMBL/GenBank/DDBJ databases">
        <authorList>
            <person name="Waldvogel A.-M."/>
            <person name="Schoenle A."/>
        </authorList>
    </citation>
    <scope>NUCLEOTIDE SEQUENCE [LARGE SCALE GENOMIC DNA]</scope>
</reference>